<dbReference type="EMBL" id="GBRH01264488">
    <property type="protein sequence ID" value="JAD33407.1"/>
    <property type="molecule type" value="Transcribed_RNA"/>
</dbReference>
<reference evidence="1" key="2">
    <citation type="journal article" date="2015" name="Data Brief">
        <title>Shoot transcriptome of the giant reed, Arundo donax.</title>
        <authorList>
            <person name="Barrero R.A."/>
            <person name="Guerrero F.D."/>
            <person name="Moolhuijzen P."/>
            <person name="Goolsby J.A."/>
            <person name="Tidwell J."/>
            <person name="Bellgard S.E."/>
            <person name="Bellgard M.I."/>
        </authorList>
    </citation>
    <scope>NUCLEOTIDE SEQUENCE</scope>
    <source>
        <tissue evidence="1">Shoot tissue taken approximately 20 cm above the soil surface</tissue>
    </source>
</reference>
<reference evidence="1" key="1">
    <citation type="submission" date="2014-09" db="EMBL/GenBank/DDBJ databases">
        <authorList>
            <person name="Magalhaes I.L.F."/>
            <person name="Oliveira U."/>
            <person name="Santos F.R."/>
            <person name="Vidigal T.H.D.A."/>
            <person name="Brescovit A.D."/>
            <person name="Santos A.J."/>
        </authorList>
    </citation>
    <scope>NUCLEOTIDE SEQUENCE</scope>
    <source>
        <tissue evidence="1">Shoot tissue taken approximately 20 cm above the soil surface</tissue>
    </source>
</reference>
<proteinExistence type="predicted"/>
<evidence type="ECO:0000313" key="1">
    <source>
        <dbReference type="EMBL" id="JAD33407.1"/>
    </source>
</evidence>
<sequence length="64" mass="7244">MKPSSFPEGTLNTHFSGYNFIQKARRLLNVSVIFEMRSLFSQVLTTTSSTYASTLRPSCVVRHC</sequence>
<protein>
    <submittedName>
        <fullName evidence="1">Uncharacterized protein</fullName>
    </submittedName>
</protein>
<accession>A0A0A8ZEV6</accession>
<dbReference type="AlphaFoldDB" id="A0A0A8ZEV6"/>
<organism evidence="1">
    <name type="scientific">Arundo donax</name>
    <name type="common">Giant reed</name>
    <name type="synonym">Donax arundinaceus</name>
    <dbReference type="NCBI Taxonomy" id="35708"/>
    <lineage>
        <taxon>Eukaryota</taxon>
        <taxon>Viridiplantae</taxon>
        <taxon>Streptophyta</taxon>
        <taxon>Embryophyta</taxon>
        <taxon>Tracheophyta</taxon>
        <taxon>Spermatophyta</taxon>
        <taxon>Magnoliopsida</taxon>
        <taxon>Liliopsida</taxon>
        <taxon>Poales</taxon>
        <taxon>Poaceae</taxon>
        <taxon>PACMAD clade</taxon>
        <taxon>Arundinoideae</taxon>
        <taxon>Arundineae</taxon>
        <taxon>Arundo</taxon>
    </lineage>
</organism>
<name>A0A0A8ZEV6_ARUDO</name>